<reference evidence="1" key="2">
    <citation type="submission" date="2020-09" db="EMBL/GenBank/DDBJ databases">
        <authorList>
            <person name="Sun Q."/>
            <person name="Zhou Y."/>
        </authorList>
    </citation>
    <scope>NUCLEOTIDE SEQUENCE</scope>
    <source>
        <strain evidence="1">CGMCC 1.15254</strain>
    </source>
</reference>
<dbReference type="InterPro" id="IPR004027">
    <property type="entry name" value="SEC_C_motif"/>
</dbReference>
<dbReference type="InterPro" id="IPR010602">
    <property type="entry name" value="DUF1186"/>
</dbReference>
<evidence type="ECO:0000313" key="2">
    <source>
        <dbReference type="Proteomes" id="UP000632498"/>
    </source>
</evidence>
<sequence>MNNDEILAVFAETTNELPEEALRYCLAHQEQVTPYFLQKLQDFVDEDGDNWQVHEGIFFITHLLADMEAQQAFPLFIRLLEKNNINALDEAFGPDLTTVSGSLISTYNGDQQALERIIMDASLNEFHRDFAFNAWGYLVADNRIDRKHAEQFLKKCGDEMLPRSENMVWGGWLSNSSLLGFESLKEEGLKIIVDGRMPERLTSSDYYLKDLENGMETQDRSKLFHEFHVYPFEDIIGNLKTWAAFNKQDDVHPAYSWNPSHQNMPVFNDYRDVGRNDPCPCGSGKKFKKCCLH</sequence>
<protein>
    <recommendedName>
        <fullName evidence="3">SEC-C motif-containing protein</fullName>
    </recommendedName>
</protein>
<dbReference type="SUPFAM" id="SSF103642">
    <property type="entry name" value="Sec-C motif"/>
    <property type="match status" value="1"/>
</dbReference>
<gene>
    <name evidence="1" type="ORF">GCM10011332_16070</name>
</gene>
<dbReference type="Gene3D" id="3.10.450.50">
    <property type="match status" value="1"/>
</dbReference>
<dbReference type="EMBL" id="BMHV01000010">
    <property type="protein sequence ID" value="GGF62942.1"/>
    <property type="molecule type" value="Genomic_DNA"/>
</dbReference>
<evidence type="ECO:0008006" key="3">
    <source>
        <dbReference type="Google" id="ProtNLM"/>
    </source>
</evidence>
<accession>A0A917BYE2</accession>
<evidence type="ECO:0000313" key="1">
    <source>
        <dbReference type="EMBL" id="GGF62942.1"/>
    </source>
</evidence>
<dbReference type="Proteomes" id="UP000632498">
    <property type="component" value="Unassembled WGS sequence"/>
</dbReference>
<dbReference type="AlphaFoldDB" id="A0A917BYE2"/>
<comment type="caution">
    <text evidence="1">The sequence shown here is derived from an EMBL/GenBank/DDBJ whole genome shotgun (WGS) entry which is preliminary data.</text>
</comment>
<name>A0A917BYE2_9PROT</name>
<dbReference type="Pfam" id="PF06685">
    <property type="entry name" value="DUF1186"/>
    <property type="match status" value="1"/>
</dbReference>
<proteinExistence type="predicted"/>
<reference evidence="1" key="1">
    <citation type="journal article" date="2014" name="Int. J. Syst. Evol. Microbiol.">
        <title>Complete genome sequence of Corynebacterium casei LMG S-19264T (=DSM 44701T), isolated from a smear-ripened cheese.</title>
        <authorList>
            <consortium name="US DOE Joint Genome Institute (JGI-PGF)"/>
            <person name="Walter F."/>
            <person name="Albersmeier A."/>
            <person name="Kalinowski J."/>
            <person name="Ruckert C."/>
        </authorList>
    </citation>
    <scope>NUCLEOTIDE SEQUENCE</scope>
    <source>
        <strain evidence="1">CGMCC 1.15254</strain>
    </source>
</reference>
<keyword evidence="2" id="KW-1185">Reference proteome</keyword>
<organism evidence="1 2">
    <name type="scientific">Terasakiella brassicae</name>
    <dbReference type="NCBI Taxonomy" id="1634917"/>
    <lineage>
        <taxon>Bacteria</taxon>
        <taxon>Pseudomonadati</taxon>
        <taxon>Pseudomonadota</taxon>
        <taxon>Alphaproteobacteria</taxon>
        <taxon>Rhodospirillales</taxon>
        <taxon>Terasakiellaceae</taxon>
        <taxon>Terasakiella</taxon>
    </lineage>
</organism>
<dbReference type="Pfam" id="PF02810">
    <property type="entry name" value="SEC-C"/>
    <property type="match status" value="1"/>
</dbReference>